<evidence type="ECO:0000256" key="3">
    <source>
        <dbReference type="ARBA" id="ARBA00022825"/>
    </source>
</evidence>
<keyword evidence="7" id="KW-1185">Reference proteome</keyword>
<evidence type="ECO:0000256" key="4">
    <source>
        <dbReference type="SAM" id="MobiDB-lite"/>
    </source>
</evidence>
<feature type="region of interest" description="Disordered" evidence="4">
    <location>
        <begin position="28"/>
        <end position="50"/>
    </location>
</feature>
<dbReference type="InterPro" id="IPR004447">
    <property type="entry name" value="Peptidase_S41A"/>
</dbReference>
<protein>
    <recommendedName>
        <fullName evidence="5">Tail specific protease domain-containing protein</fullName>
    </recommendedName>
</protein>
<keyword evidence="2" id="KW-0378">Hydrolase</keyword>
<dbReference type="InterPro" id="IPR029045">
    <property type="entry name" value="ClpP/crotonase-like_dom_sf"/>
</dbReference>
<sequence>MAPPGRGRAIRGAAVAAALVTAYGLGAVSSGPGRPSRIETAAHEPPSLLDEASRRISASAAEPVGTDRLRNAAIAGMLKELGDPWARYYPAQDYTDFTGWLNAERRSVKPDPETGDVTVRHEKQVTVVRVAVFTRGVGAQVRAAVRGSRAVILDLRGNPGGLLDEAVETASAFLAAGPVVTYEKRGLAPEVIQVTSPGDVRVPVVVLVDGGTASAAEIVAGCLRDRDRAVIVGSRTFGKGTVQEPVRLSDGSAVELTVGRYRTPGGRNLEGVGIEPDVAVRSADAEQRARDVLDVE</sequence>
<name>A0ABP6QJC2_9ACTN</name>
<organism evidence="6 7">
    <name type="scientific">Actinocorallia longicatena</name>
    <dbReference type="NCBI Taxonomy" id="111803"/>
    <lineage>
        <taxon>Bacteria</taxon>
        <taxon>Bacillati</taxon>
        <taxon>Actinomycetota</taxon>
        <taxon>Actinomycetes</taxon>
        <taxon>Streptosporangiales</taxon>
        <taxon>Thermomonosporaceae</taxon>
        <taxon>Actinocorallia</taxon>
    </lineage>
</organism>
<dbReference type="SUPFAM" id="SSF52096">
    <property type="entry name" value="ClpP/crotonase"/>
    <property type="match status" value="1"/>
</dbReference>
<evidence type="ECO:0000256" key="2">
    <source>
        <dbReference type="ARBA" id="ARBA00022801"/>
    </source>
</evidence>
<reference evidence="7" key="1">
    <citation type="journal article" date="2019" name="Int. J. Syst. Evol. Microbiol.">
        <title>The Global Catalogue of Microorganisms (GCM) 10K type strain sequencing project: providing services to taxonomists for standard genome sequencing and annotation.</title>
        <authorList>
            <consortium name="The Broad Institute Genomics Platform"/>
            <consortium name="The Broad Institute Genome Sequencing Center for Infectious Disease"/>
            <person name="Wu L."/>
            <person name="Ma J."/>
        </authorList>
    </citation>
    <scope>NUCLEOTIDE SEQUENCE [LARGE SCALE GENOMIC DNA]</scope>
    <source>
        <strain evidence="7">JCM 9377</strain>
    </source>
</reference>
<comment type="caution">
    <text evidence="6">The sequence shown here is derived from an EMBL/GenBank/DDBJ whole genome shotgun (WGS) entry which is preliminary data.</text>
</comment>
<dbReference type="Proteomes" id="UP001501237">
    <property type="component" value="Unassembled WGS sequence"/>
</dbReference>
<keyword evidence="3" id="KW-0720">Serine protease</keyword>
<dbReference type="EMBL" id="BAAAUV010000023">
    <property type="protein sequence ID" value="GAA3232282.1"/>
    <property type="molecule type" value="Genomic_DNA"/>
</dbReference>
<dbReference type="PANTHER" id="PTHR32060:SF30">
    <property type="entry name" value="CARBOXY-TERMINAL PROCESSING PROTEASE CTPA"/>
    <property type="match status" value="1"/>
</dbReference>
<feature type="domain" description="Tail specific protease" evidence="5">
    <location>
        <begin position="105"/>
        <end position="281"/>
    </location>
</feature>
<dbReference type="PANTHER" id="PTHR32060">
    <property type="entry name" value="TAIL-SPECIFIC PROTEASE"/>
    <property type="match status" value="1"/>
</dbReference>
<keyword evidence="1" id="KW-0645">Protease</keyword>
<evidence type="ECO:0000259" key="5">
    <source>
        <dbReference type="SMART" id="SM00245"/>
    </source>
</evidence>
<dbReference type="RefSeq" id="WP_344835713.1">
    <property type="nucleotide sequence ID" value="NZ_BAAAUV010000023.1"/>
</dbReference>
<dbReference type="CDD" id="cd07560">
    <property type="entry name" value="Peptidase_S41_CPP"/>
    <property type="match status" value="1"/>
</dbReference>
<evidence type="ECO:0000313" key="7">
    <source>
        <dbReference type="Proteomes" id="UP001501237"/>
    </source>
</evidence>
<dbReference type="SMART" id="SM00245">
    <property type="entry name" value="TSPc"/>
    <property type="match status" value="1"/>
</dbReference>
<gene>
    <name evidence="6" type="ORF">GCM10010468_63930</name>
</gene>
<dbReference type="Gene3D" id="3.90.226.10">
    <property type="entry name" value="2-enoyl-CoA Hydratase, Chain A, domain 1"/>
    <property type="match status" value="1"/>
</dbReference>
<proteinExistence type="predicted"/>
<evidence type="ECO:0000313" key="6">
    <source>
        <dbReference type="EMBL" id="GAA3232282.1"/>
    </source>
</evidence>
<evidence type="ECO:0000256" key="1">
    <source>
        <dbReference type="ARBA" id="ARBA00022670"/>
    </source>
</evidence>
<dbReference type="InterPro" id="IPR005151">
    <property type="entry name" value="Tail-specific_protease"/>
</dbReference>
<dbReference type="Pfam" id="PF03572">
    <property type="entry name" value="Peptidase_S41"/>
    <property type="match status" value="1"/>
</dbReference>
<accession>A0ABP6QJC2</accession>